<protein>
    <recommendedName>
        <fullName evidence="1">RmlD-like substrate binding domain-containing protein</fullName>
    </recommendedName>
</protein>
<proteinExistence type="predicted"/>
<dbReference type="Proteomes" id="UP001165080">
    <property type="component" value="Unassembled WGS sequence"/>
</dbReference>
<dbReference type="Pfam" id="PF04321">
    <property type="entry name" value="RmlD_sub_bind"/>
    <property type="match status" value="1"/>
</dbReference>
<dbReference type="InterPro" id="IPR036291">
    <property type="entry name" value="NAD(P)-bd_dom_sf"/>
</dbReference>
<dbReference type="CDD" id="cd05254">
    <property type="entry name" value="dTDP_HR_like_SDR_e"/>
    <property type="match status" value="1"/>
</dbReference>
<reference evidence="2 3" key="1">
    <citation type="journal article" date="2023" name="Commun. Biol.">
        <title>Reorganization of the ancestral sex-determining regions during the evolution of trioecy in Pleodorina starrii.</title>
        <authorList>
            <person name="Takahashi K."/>
            <person name="Suzuki S."/>
            <person name="Kawai-Toyooka H."/>
            <person name="Yamamoto K."/>
            <person name="Hamaji T."/>
            <person name="Ootsuki R."/>
            <person name="Yamaguchi H."/>
            <person name="Kawachi M."/>
            <person name="Higashiyama T."/>
            <person name="Nozaki H."/>
        </authorList>
    </citation>
    <scope>NUCLEOTIDE SEQUENCE [LARGE SCALE GENOMIC DNA]</scope>
    <source>
        <strain evidence="2 3">NIES-4479</strain>
    </source>
</reference>
<sequence>MHSSQQLSVLVTGGSGYAGQFLVHALANAHKVHYTYGTRQLASAPSSAVAHKVDLATGEGLREAFEQTVFHAVVNCAAISQPGVCESAPEAARAVNVPNHLIDCILRQEQEKGVRAALIHFSTDQVYDGSHAMWKEDDQCGPVNVYGKSKLEAEQCIVSRLPEAFPVAILRSSIIYGPPPPEPVGRALFLQFVASAVRGAQPTTFFDDEWRSPVYVRDLERLVGRLITTAAEAAAGEARAAGAGPGGPADGPWRHRVFNAGGPERLSRADMARQVADALGCGHGAIASASAASINRGVASPADISMDVSRLAAELGFRTTPFREALREIFPPPAQGQ</sequence>
<accession>A0A9W6BEB2</accession>
<comment type="caution">
    <text evidence="2">The sequence shown here is derived from an EMBL/GenBank/DDBJ whole genome shotgun (WGS) entry which is preliminary data.</text>
</comment>
<evidence type="ECO:0000259" key="1">
    <source>
        <dbReference type="Pfam" id="PF04321"/>
    </source>
</evidence>
<dbReference type="InterPro" id="IPR029903">
    <property type="entry name" value="RmlD-like-bd"/>
</dbReference>
<organism evidence="2 3">
    <name type="scientific">Pleodorina starrii</name>
    <dbReference type="NCBI Taxonomy" id="330485"/>
    <lineage>
        <taxon>Eukaryota</taxon>
        <taxon>Viridiplantae</taxon>
        <taxon>Chlorophyta</taxon>
        <taxon>core chlorophytes</taxon>
        <taxon>Chlorophyceae</taxon>
        <taxon>CS clade</taxon>
        <taxon>Chlamydomonadales</taxon>
        <taxon>Volvocaceae</taxon>
        <taxon>Pleodorina</taxon>
    </lineage>
</organism>
<dbReference type="PANTHER" id="PTHR43242">
    <property type="entry name" value="NAD(P)-BINDING ROSSMANN-FOLD SUPERFAMILY PROTEIN"/>
    <property type="match status" value="1"/>
</dbReference>
<dbReference type="EMBL" id="BRXU01000003">
    <property type="protein sequence ID" value="GLC50559.1"/>
    <property type="molecule type" value="Genomic_DNA"/>
</dbReference>
<gene>
    <name evidence="2" type="primary">PLEST010437</name>
    <name evidence="2" type="ORF">PLESTB_000393200</name>
</gene>
<keyword evidence="3" id="KW-1185">Reference proteome</keyword>
<dbReference type="AlphaFoldDB" id="A0A9W6BEB2"/>
<feature type="domain" description="RmlD-like substrate binding" evidence="1">
    <location>
        <begin position="9"/>
        <end position="329"/>
    </location>
</feature>
<dbReference type="SUPFAM" id="SSF51735">
    <property type="entry name" value="NAD(P)-binding Rossmann-fold domains"/>
    <property type="match status" value="1"/>
</dbReference>
<name>A0A9W6BEB2_9CHLO</name>
<dbReference type="Gene3D" id="3.40.50.720">
    <property type="entry name" value="NAD(P)-binding Rossmann-like Domain"/>
    <property type="match status" value="1"/>
</dbReference>
<dbReference type="PANTHER" id="PTHR43242:SF1">
    <property type="entry name" value="NAD(P)-BINDING ROSSMANN-FOLD SUPERFAMILY PROTEIN"/>
    <property type="match status" value="1"/>
</dbReference>
<evidence type="ECO:0000313" key="2">
    <source>
        <dbReference type="EMBL" id="GLC50559.1"/>
    </source>
</evidence>
<evidence type="ECO:0000313" key="3">
    <source>
        <dbReference type="Proteomes" id="UP001165080"/>
    </source>
</evidence>